<reference evidence="1 2" key="1">
    <citation type="journal article" date="2016" name="Nat. Commun.">
        <title>Thousands of microbial genomes shed light on interconnected biogeochemical processes in an aquifer system.</title>
        <authorList>
            <person name="Anantharaman K."/>
            <person name="Brown C.T."/>
            <person name="Hug L.A."/>
            <person name="Sharon I."/>
            <person name="Castelle C.J."/>
            <person name="Probst A.J."/>
            <person name="Thomas B.C."/>
            <person name="Singh A."/>
            <person name="Wilkins M.J."/>
            <person name="Karaoz U."/>
            <person name="Brodie E.L."/>
            <person name="Williams K.H."/>
            <person name="Hubbard S.S."/>
            <person name="Banfield J.F."/>
        </authorList>
    </citation>
    <scope>NUCLEOTIDE SEQUENCE [LARGE SCALE GENOMIC DNA]</scope>
</reference>
<comment type="caution">
    <text evidence="1">The sequence shown here is derived from an EMBL/GenBank/DDBJ whole genome shotgun (WGS) entry which is preliminary data.</text>
</comment>
<dbReference type="EMBL" id="MHRK01000011">
    <property type="protein sequence ID" value="OHA24426.1"/>
    <property type="molecule type" value="Genomic_DNA"/>
</dbReference>
<gene>
    <name evidence="1" type="ORF">A3C72_01920</name>
</gene>
<sequence length="107" mass="12505">MNQAPIKTRGRVFSATSYSRRYGPFEGKMTGQSTASGIRNLFRFISWFIGSLKIGEEQEFPYNTGHFYKRLSARKFRFEIRSTPEQIARIKYLAGHDWGAARKMRCR</sequence>
<proteinExistence type="predicted"/>
<evidence type="ECO:0000313" key="2">
    <source>
        <dbReference type="Proteomes" id="UP000177130"/>
    </source>
</evidence>
<protein>
    <submittedName>
        <fullName evidence="1">Uncharacterized protein</fullName>
    </submittedName>
</protein>
<organism evidence="1 2">
    <name type="scientific">Candidatus Taylorbacteria bacterium RIFCSPHIGHO2_02_FULL_43_32b</name>
    <dbReference type="NCBI Taxonomy" id="1802306"/>
    <lineage>
        <taxon>Bacteria</taxon>
        <taxon>Candidatus Tayloriibacteriota</taxon>
    </lineage>
</organism>
<name>A0A1G2MKM7_9BACT</name>
<evidence type="ECO:0000313" key="1">
    <source>
        <dbReference type="EMBL" id="OHA24426.1"/>
    </source>
</evidence>
<dbReference type="AlphaFoldDB" id="A0A1G2MKM7"/>
<accession>A0A1G2MKM7</accession>
<dbReference type="Proteomes" id="UP000177130">
    <property type="component" value="Unassembled WGS sequence"/>
</dbReference>